<name>A0ABW2LTZ2_9PSEU</name>
<dbReference type="GO" id="GO:0032259">
    <property type="term" value="P:methylation"/>
    <property type="evidence" value="ECO:0007669"/>
    <property type="project" value="UniProtKB-KW"/>
</dbReference>
<accession>A0ABW2LTZ2</accession>
<protein>
    <submittedName>
        <fullName evidence="1">SAM-dependent methyltransferase</fullName>
        <ecNumber evidence="1">2.1.1.-</ecNumber>
    </submittedName>
</protein>
<comment type="caution">
    <text evidence="1">The sequence shown here is derived from an EMBL/GenBank/DDBJ whole genome shotgun (WGS) entry which is preliminary data.</text>
</comment>
<dbReference type="SUPFAM" id="SSF53335">
    <property type="entry name" value="S-adenosyl-L-methionine-dependent methyltransferases"/>
    <property type="match status" value="1"/>
</dbReference>
<dbReference type="InterPro" id="IPR006764">
    <property type="entry name" value="SAM_dep_MeTrfase_SAV2177_type"/>
</dbReference>
<dbReference type="PIRSF" id="PIRSF017393">
    <property type="entry name" value="MTase_SAV2177"/>
    <property type="match status" value="1"/>
</dbReference>
<dbReference type="RefSeq" id="WP_380672858.1">
    <property type="nucleotide sequence ID" value="NZ_JBHTCJ010000019.1"/>
</dbReference>
<gene>
    <name evidence="1" type="ORF">ACFQRI_25400</name>
</gene>
<dbReference type="Proteomes" id="UP001596504">
    <property type="component" value="Unassembled WGS sequence"/>
</dbReference>
<organism evidence="1 2">
    <name type="scientific">Saccharopolyspora griseoalba</name>
    <dbReference type="NCBI Taxonomy" id="1431848"/>
    <lineage>
        <taxon>Bacteria</taxon>
        <taxon>Bacillati</taxon>
        <taxon>Actinomycetota</taxon>
        <taxon>Actinomycetes</taxon>
        <taxon>Pseudonocardiales</taxon>
        <taxon>Pseudonocardiaceae</taxon>
        <taxon>Saccharopolyspora</taxon>
    </lineage>
</organism>
<evidence type="ECO:0000313" key="2">
    <source>
        <dbReference type="Proteomes" id="UP001596504"/>
    </source>
</evidence>
<reference evidence="2" key="1">
    <citation type="journal article" date="2019" name="Int. J. Syst. Evol. Microbiol.">
        <title>The Global Catalogue of Microorganisms (GCM) 10K type strain sequencing project: providing services to taxonomists for standard genome sequencing and annotation.</title>
        <authorList>
            <consortium name="The Broad Institute Genomics Platform"/>
            <consortium name="The Broad Institute Genome Sequencing Center for Infectious Disease"/>
            <person name="Wu L."/>
            <person name="Ma J."/>
        </authorList>
    </citation>
    <scope>NUCLEOTIDE SEQUENCE [LARGE SCALE GENOMIC DNA]</scope>
    <source>
        <strain evidence="2">WLHS5</strain>
    </source>
</reference>
<dbReference type="EMBL" id="JBHTCJ010000019">
    <property type="protein sequence ID" value="MFC7344758.1"/>
    <property type="molecule type" value="Genomic_DNA"/>
</dbReference>
<sequence>MGNERSASPVMDTAVASIARVYDAMLGGKDNWAVDRAVLDALTAVEPSMQVLARDNREWLIRVCRFLAGESGVEQYLDCGSGLPTSENTHQVVQRLNPEARVVYVDNDPSAVAHGRVLLAENDRTFFADADFTEPDRLLAERAAQRLDFTEPIALFQVNTLHHVSDQQDPRAVVQRVVDALPPGSYLAISHFHDPADGSELSAKARELERVMLSGPMGSGRFRTRAEIEALFCGLELVSPGLVLPRDWWPDGPRQHQPLDAQQLILAGLARKP</sequence>
<dbReference type="InterPro" id="IPR029063">
    <property type="entry name" value="SAM-dependent_MTases_sf"/>
</dbReference>
<keyword evidence="1" id="KW-0808">Transferase</keyword>
<dbReference type="EC" id="2.1.1.-" evidence="1"/>
<keyword evidence="1" id="KW-0489">Methyltransferase</keyword>
<dbReference type="Gene3D" id="3.40.50.150">
    <property type="entry name" value="Vaccinia Virus protein VP39"/>
    <property type="match status" value="1"/>
</dbReference>
<evidence type="ECO:0000313" key="1">
    <source>
        <dbReference type="EMBL" id="MFC7344758.1"/>
    </source>
</evidence>
<proteinExistence type="predicted"/>
<dbReference type="GO" id="GO:0008168">
    <property type="term" value="F:methyltransferase activity"/>
    <property type="evidence" value="ECO:0007669"/>
    <property type="project" value="UniProtKB-KW"/>
</dbReference>
<keyword evidence="2" id="KW-1185">Reference proteome</keyword>
<dbReference type="Pfam" id="PF04672">
    <property type="entry name" value="Methyltransf_19"/>
    <property type="match status" value="1"/>
</dbReference>